<accession>A0A8R1UM40</accession>
<dbReference type="PANTHER" id="PTHR33351:SF1">
    <property type="entry name" value="IG-LIKE DOMAIN-CONTAINING PROTEIN-RELATED"/>
    <property type="match status" value="1"/>
</dbReference>
<dbReference type="InterPro" id="IPR052883">
    <property type="entry name" value="Hisactophilin"/>
</dbReference>
<organism evidence="1 2">
    <name type="scientific">Pristionchus pacificus</name>
    <name type="common">Parasitic nematode worm</name>
    <dbReference type="NCBI Taxonomy" id="54126"/>
    <lineage>
        <taxon>Eukaryota</taxon>
        <taxon>Metazoa</taxon>
        <taxon>Ecdysozoa</taxon>
        <taxon>Nematoda</taxon>
        <taxon>Chromadorea</taxon>
        <taxon>Rhabditida</taxon>
        <taxon>Rhabditina</taxon>
        <taxon>Diplogasteromorpha</taxon>
        <taxon>Diplogasteroidea</taxon>
        <taxon>Neodiplogasteridae</taxon>
        <taxon>Pristionchus</taxon>
    </lineage>
</organism>
<dbReference type="GO" id="GO:0015629">
    <property type="term" value="C:actin cytoskeleton"/>
    <property type="evidence" value="ECO:0000318"/>
    <property type="project" value="GO_Central"/>
</dbReference>
<name>A0A454XZT2_PRIPA</name>
<dbReference type="SUPFAM" id="SSF50405">
    <property type="entry name" value="Actin-crosslinking proteins"/>
    <property type="match status" value="1"/>
</dbReference>
<dbReference type="GO" id="GO:0030041">
    <property type="term" value="P:actin filament polymerization"/>
    <property type="evidence" value="ECO:0000318"/>
    <property type="project" value="GO_Central"/>
</dbReference>
<proteinExistence type="predicted"/>
<dbReference type="EnsemblMetazoa" id="PPA33810.1">
    <property type="protein sequence ID" value="PPA33810.1"/>
    <property type="gene ID" value="WBGene00272179"/>
</dbReference>
<keyword evidence="2" id="KW-1185">Reference proteome</keyword>
<gene>
    <name evidence="1" type="primary">WBGene00272179</name>
</gene>
<evidence type="ECO:0000313" key="1">
    <source>
        <dbReference type="EnsemblMetazoa" id="PPA33810.1"/>
    </source>
</evidence>
<dbReference type="PANTHER" id="PTHR33351">
    <property type="entry name" value="HISACTOPHILIN-1-RELATED"/>
    <property type="match status" value="1"/>
</dbReference>
<accession>A0A454XZT2</accession>
<dbReference type="GO" id="GO:0051015">
    <property type="term" value="F:actin filament binding"/>
    <property type="evidence" value="ECO:0000318"/>
    <property type="project" value="GO_Central"/>
</dbReference>
<protein>
    <submittedName>
        <fullName evidence="1">Uncharacterized protein</fullName>
    </submittedName>
</protein>
<dbReference type="InterPro" id="IPR008999">
    <property type="entry name" value="Actin-crosslinking"/>
</dbReference>
<reference evidence="1" key="2">
    <citation type="submission" date="2022-06" db="UniProtKB">
        <authorList>
            <consortium name="EnsemblMetazoa"/>
        </authorList>
    </citation>
    <scope>IDENTIFICATION</scope>
    <source>
        <strain evidence="1">PS312</strain>
    </source>
</reference>
<dbReference type="Gene3D" id="2.80.10.50">
    <property type="match status" value="1"/>
</dbReference>
<dbReference type="AlphaFoldDB" id="A0A454XZT2"/>
<evidence type="ECO:0000313" key="2">
    <source>
        <dbReference type="Proteomes" id="UP000005239"/>
    </source>
</evidence>
<dbReference type="OrthoDB" id="5787463at2759"/>
<dbReference type="OMA" id="TSHAKAC"/>
<sequence>MRILLVLASIAVIALGSSLVGPRYIKSTHGTYLRAVYCNSGSDSFMVDMTSHAKACEQWRIERRGDKISIRTVNGPIRYLRAHSDKSVDLAESAASGLLWDAYQNADGSWSFRSVHGSYLRAQPSGRVSLQSHVGADEKFTLELW</sequence>
<dbReference type="Proteomes" id="UP000005239">
    <property type="component" value="Unassembled WGS sequence"/>
</dbReference>
<dbReference type="CDD" id="cd00257">
    <property type="entry name" value="beta-trefoil_FSCN-like"/>
    <property type="match status" value="1"/>
</dbReference>
<reference evidence="2" key="1">
    <citation type="journal article" date="2008" name="Nat. Genet.">
        <title>The Pristionchus pacificus genome provides a unique perspective on nematode lifestyle and parasitism.</title>
        <authorList>
            <person name="Dieterich C."/>
            <person name="Clifton S.W."/>
            <person name="Schuster L.N."/>
            <person name="Chinwalla A."/>
            <person name="Delehaunty K."/>
            <person name="Dinkelacker I."/>
            <person name="Fulton L."/>
            <person name="Fulton R."/>
            <person name="Godfrey J."/>
            <person name="Minx P."/>
            <person name="Mitreva M."/>
            <person name="Roeseler W."/>
            <person name="Tian H."/>
            <person name="Witte H."/>
            <person name="Yang S.P."/>
            <person name="Wilson R.K."/>
            <person name="Sommer R.J."/>
        </authorList>
    </citation>
    <scope>NUCLEOTIDE SEQUENCE [LARGE SCALE GENOMIC DNA]</scope>
    <source>
        <strain evidence="2">PS312</strain>
    </source>
</reference>